<name>A0ABD4L7D8_9GAMM</name>
<dbReference type="InterPro" id="IPR024572">
    <property type="entry name" value="RcnB"/>
</dbReference>
<proteinExistence type="predicted"/>
<gene>
    <name evidence="2" type="ORF">I7V36_15765</name>
</gene>
<comment type="caution">
    <text evidence="2">The sequence shown here is derived from an EMBL/GenBank/DDBJ whole genome shotgun (WGS) entry which is preliminary data.</text>
</comment>
<dbReference type="AlphaFoldDB" id="A0ABD4L7D8"/>
<feature type="compositionally biased region" description="Basic and acidic residues" evidence="1">
    <location>
        <begin position="14"/>
        <end position="54"/>
    </location>
</feature>
<dbReference type="NCBIfam" id="NF040487">
    <property type="entry name" value="T3SS_CigR_fam"/>
    <property type="match status" value="1"/>
</dbReference>
<accession>A0ABD4L7D8</accession>
<dbReference type="Proteomes" id="UP000651738">
    <property type="component" value="Unassembled WGS sequence"/>
</dbReference>
<dbReference type="Gene3D" id="3.10.450.160">
    <property type="entry name" value="inner membrane protein cigr"/>
    <property type="match status" value="1"/>
</dbReference>
<feature type="region of interest" description="Disordered" evidence="1">
    <location>
        <begin position="1"/>
        <end position="54"/>
    </location>
</feature>
<reference evidence="2 3" key="1">
    <citation type="submission" date="2020-12" db="EMBL/GenBank/DDBJ databases">
        <title>Draft genome sequence of Halomonas pacifica strain CARE-V15.</title>
        <authorList>
            <person name="Vignesh N."/>
            <person name="Thabitha A."/>
            <person name="Saravanan R."/>
            <person name="Manigandan V."/>
        </authorList>
    </citation>
    <scope>NUCLEOTIDE SEQUENCE [LARGE SCALE GENOMIC DNA]</scope>
    <source>
        <strain evidence="2 3">CARE-V15</strain>
    </source>
</reference>
<sequence>MDERRWGNDPQWSRQREQDRNRWERGDGEREWRSREGEYRERRHDDGHEWRSRERDRDREYWRREYGREAPREWRYRDGPRIEERLIREIFRDHRELWRHDRGAALPPGIRMNLERGKPLPPGIARRFDDRLYRQLPRYDGYEWRRIGADVVLVEVATDIVHEVLRDIFID</sequence>
<dbReference type="Pfam" id="PF11776">
    <property type="entry name" value="RcnB"/>
    <property type="match status" value="1"/>
</dbReference>
<organism evidence="2 3">
    <name type="scientific">Bisbaumannia pacifica</name>
    <dbReference type="NCBI Taxonomy" id="77098"/>
    <lineage>
        <taxon>Bacteria</taxon>
        <taxon>Pseudomonadati</taxon>
        <taxon>Pseudomonadota</taxon>
        <taxon>Gammaproteobacteria</taxon>
        <taxon>Oceanospirillales</taxon>
        <taxon>Halomonadaceae</taxon>
        <taxon>Bisbaumannia</taxon>
    </lineage>
</organism>
<evidence type="ECO:0000313" key="2">
    <source>
        <dbReference type="EMBL" id="MBH8581556.1"/>
    </source>
</evidence>
<evidence type="ECO:0000313" key="3">
    <source>
        <dbReference type="Proteomes" id="UP000651738"/>
    </source>
</evidence>
<protein>
    <submittedName>
        <fullName evidence="2">RcnB family protein</fullName>
    </submittedName>
</protein>
<dbReference type="EMBL" id="JAEDAF010000017">
    <property type="protein sequence ID" value="MBH8581556.1"/>
    <property type="molecule type" value="Genomic_DNA"/>
</dbReference>
<evidence type="ECO:0000256" key="1">
    <source>
        <dbReference type="SAM" id="MobiDB-lite"/>
    </source>
</evidence>